<dbReference type="Pfam" id="PF03023">
    <property type="entry name" value="MurJ"/>
    <property type="match status" value="1"/>
</dbReference>
<evidence type="ECO:0000256" key="3">
    <source>
        <dbReference type="ARBA" id="ARBA00022692"/>
    </source>
</evidence>
<keyword evidence="2" id="KW-1003">Cell membrane</keyword>
<sequence length="176" mass="18885">MVYQRQTFDEEASQLVASILMAYGLGAFTSVAVGVLVRVFYALEDGKTPLKIAIANILLNIVLDYFFVNKFGAPGLVLASMGVNLTAMLMMLWCLHGLALGEWGLSILGLVGASGVGGFAAWGFVRVGEGFGKGFAWQLVEVSVAACLGLGIFAVLANWLRLPEVDLLVRRLQRKS</sequence>
<dbReference type="PANTHER" id="PTHR43486:SF1">
    <property type="entry name" value="LIPID II FLIPPASE MURJ-RELATED"/>
    <property type="match status" value="1"/>
</dbReference>
<keyword evidence="7 8" id="KW-0472">Membrane</keyword>
<name>A0A2A2TFG8_9CYAN</name>
<dbReference type="EMBL" id="NTFS01000236">
    <property type="protein sequence ID" value="PAX52463.1"/>
    <property type="molecule type" value="Genomic_DNA"/>
</dbReference>
<keyword evidence="10" id="KW-1185">Reference proteome</keyword>
<evidence type="ECO:0000313" key="9">
    <source>
        <dbReference type="EMBL" id="PAX52463.1"/>
    </source>
</evidence>
<evidence type="ECO:0008006" key="11">
    <source>
        <dbReference type="Google" id="ProtNLM"/>
    </source>
</evidence>
<dbReference type="GO" id="GO:0005886">
    <property type="term" value="C:plasma membrane"/>
    <property type="evidence" value="ECO:0007669"/>
    <property type="project" value="UniProtKB-SubCell"/>
</dbReference>
<evidence type="ECO:0000256" key="7">
    <source>
        <dbReference type="ARBA" id="ARBA00023136"/>
    </source>
</evidence>
<comment type="caution">
    <text evidence="9">The sequence shown here is derived from an EMBL/GenBank/DDBJ whole genome shotgun (WGS) entry which is preliminary data.</text>
</comment>
<feature type="transmembrane region" description="Helical" evidence="8">
    <location>
        <begin position="107"/>
        <end position="125"/>
    </location>
</feature>
<dbReference type="GO" id="GO:0008360">
    <property type="term" value="P:regulation of cell shape"/>
    <property type="evidence" value="ECO:0007669"/>
    <property type="project" value="UniProtKB-KW"/>
</dbReference>
<organism evidence="9 10">
    <name type="scientific">Brunnivagina elsteri CCALA 953</name>
    <dbReference type="NCBI Taxonomy" id="987040"/>
    <lineage>
        <taxon>Bacteria</taxon>
        <taxon>Bacillati</taxon>
        <taxon>Cyanobacteriota</taxon>
        <taxon>Cyanophyceae</taxon>
        <taxon>Nostocales</taxon>
        <taxon>Calotrichaceae</taxon>
        <taxon>Brunnivagina</taxon>
    </lineage>
</organism>
<feature type="transmembrane region" description="Helical" evidence="8">
    <location>
        <begin position="74"/>
        <end position="95"/>
    </location>
</feature>
<keyword evidence="4" id="KW-0133">Cell shape</keyword>
<comment type="subcellular location">
    <subcellularLocation>
        <location evidence="1">Cell membrane</location>
        <topology evidence="1">Multi-pass membrane protein</topology>
    </subcellularLocation>
</comment>
<protein>
    <recommendedName>
        <fullName evidence="11">Lipid II flippase MurJ</fullName>
    </recommendedName>
</protein>
<reference evidence="9 10" key="1">
    <citation type="submission" date="2017-08" db="EMBL/GenBank/DDBJ databases">
        <title>Draft genome sequence of filamentous cyanobacterium Calothrix elsteri CCALA 953.</title>
        <authorList>
            <person name="Gagunashvili A.N."/>
            <person name="Elster J."/>
            <person name="Andresson O.S."/>
        </authorList>
    </citation>
    <scope>NUCLEOTIDE SEQUENCE [LARGE SCALE GENOMIC DNA]</scope>
    <source>
        <strain evidence="9 10">CCALA 953</strain>
    </source>
</reference>
<dbReference type="AlphaFoldDB" id="A0A2A2TFG8"/>
<dbReference type="InterPro" id="IPR004268">
    <property type="entry name" value="MurJ"/>
</dbReference>
<dbReference type="GO" id="GO:0009252">
    <property type="term" value="P:peptidoglycan biosynthetic process"/>
    <property type="evidence" value="ECO:0007669"/>
    <property type="project" value="UniProtKB-KW"/>
</dbReference>
<dbReference type="OrthoDB" id="9804143at2"/>
<dbReference type="PANTHER" id="PTHR43486">
    <property type="entry name" value="LIPID II FLIPPASE MURJ-RELATED"/>
    <property type="match status" value="1"/>
</dbReference>
<evidence type="ECO:0000256" key="5">
    <source>
        <dbReference type="ARBA" id="ARBA00022984"/>
    </source>
</evidence>
<keyword evidence="5" id="KW-0573">Peptidoglycan synthesis</keyword>
<keyword evidence="6 8" id="KW-1133">Transmembrane helix</keyword>
<dbReference type="RefSeq" id="WP_095723226.1">
    <property type="nucleotide sequence ID" value="NZ_NTFS01000236.1"/>
</dbReference>
<evidence type="ECO:0000313" key="10">
    <source>
        <dbReference type="Proteomes" id="UP000218238"/>
    </source>
</evidence>
<keyword evidence="3 8" id="KW-0812">Transmembrane</keyword>
<dbReference type="Proteomes" id="UP000218238">
    <property type="component" value="Unassembled WGS sequence"/>
</dbReference>
<evidence type="ECO:0000256" key="2">
    <source>
        <dbReference type="ARBA" id="ARBA00022475"/>
    </source>
</evidence>
<feature type="transmembrane region" description="Helical" evidence="8">
    <location>
        <begin position="137"/>
        <end position="160"/>
    </location>
</feature>
<evidence type="ECO:0000256" key="8">
    <source>
        <dbReference type="SAM" id="Phobius"/>
    </source>
</evidence>
<feature type="transmembrane region" description="Helical" evidence="8">
    <location>
        <begin position="50"/>
        <end position="68"/>
    </location>
</feature>
<evidence type="ECO:0000256" key="4">
    <source>
        <dbReference type="ARBA" id="ARBA00022960"/>
    </source>
</evidence>
<accession>A0A2A2TFG8</accession>
<proteinExistence type="predicted"/>
<feature type="transmembrane region" description="Helical" evidence="8">
    <location>
        <begin position="20"/>
        <end position="43"/>
    </location>
</feature>
<gene>
    <name evidence="9" type="ORF">CK510_19175</name>
</gene>
<evidence type="ECO:0000256" key="1">
    <source>
        <dbReference type="ARBA" id="ARBA00004651"/>
    </source>
</evidence>
<evidence type="ECO:0000256" key="6">
    <source>
        <dbReference type="ARBA" id="ARBA00022989"/>
    </source>
</evidence>